<dbReference type="Proteomes" id="UP000004828">
    <property type="component" value="Unassembled WGS sequence"/>
</dbReference>
<evidence type="ECO:0000313" key="1">
    <source>
        <dbReference type="EMBL" id="EEU98849.1"/>
    </source>
</evidence>
<dbReference type="AlphaFoldDB" id="C7GH49"/>
<accession>C7GH49</accession>
<gene>
    <name evidence="1" type="ORF">ROSINTL182_09270</name>
</gene>
<sequence length="92" mass="10384">MNRRVVILSFVYDSFANFSARWYMISSMVGVSLSHGKSVQKRCICGSGLFKAMETARPISCWTSSFVIPSFSAMISKYLSTEYVFLSFIVLL</sequence>
<protein>
    <submittedName>
        <fullName evidence="1">Uncharacterized protein</fullName>
    </submittedName>
</protein>
<comment type="caution">
    <text evidence="1">The sequence shown here is derived from an EMBL/GenBank/DDBJ whole genome shotgun (WGS) entry which is preliminary data.</text>
</comment>
<proteinExistence type="predicted"/>
<dbReference type="HOGENOM" id="CLU_2411340_0_0_9"/>
<organism evidence="1 2">
    <name type="scientific">Roseburia intestinalis L1-82</name>
    <dbReference type="NCBI Taxonomy" id="536231"/>
    <lineage>
        <taxon>Bacteria</taxon>
        <taxon>Bacillati</taxon>
        <taxon>Bacillota</taxon>
        <taxon>Clostridia</taxon>
        <taxon>Lachnospirales</taxon>
        <taxon>Lachnospiraceae</taxon>
        <taxon>Roseburia</taxon>
    </lineage>
</organism>
<evidence type="ECO:0000313" key="2">
    <source>
        <dbReference type="Proteomes" id="UP000004828"/>
    </source>
</evidence>
<reference evidence="1 2" key="1">
    <citation type="submission" date="2009-08" db="EMBL/GenBank/DDBJ databases">
        <authorList>
            <person name="Weinstock G."/>
            <person name="Sodergren E."/>
            <person name="Clifton S."/>
            <person name="Fulton L."/>
            <person name="Fulton B."/>
            <person name="Courtney L."/>
            <person name="Fronick C."/>
            <person name="Harrison M."/>
            <person name="Strong C."/>
            <person name="Farmer C."/>
            <person name="Delahaunty K."/>
            <person name="Markovic C."/>
            <person name="Hall O."/>
            <person name="Minx P."/>
            <person name="Tomlinson C."/>
            <person name="Mitreva M."/>
            <person name="Nelson J."/>
            <person name="Hou S."/>
            <person name="Wollam A."/>
            <person name="Pepin K.H."/>
            <person name="Johnson M."/>
            <person name="Bhonagiri V."/>
            <person name="Nash W.E."/>
            <person name="Warren W."/>
            <person name="Chinwalla A."/>
            <person name="Mardis E.R."/>
            <person name="Wilson R.K."/>
        </authorList>
    </citation>
    <scope>NUCLEOTIDE SEQUENCE [LARGE SCALE GENOMIC DNA]</scope>
    <source>
        <strain evidence="1 2">L1-82</strain>
    </source>
</reference>
<name>C7GH49_9FIRM</name>
<dbReference type="EMBL" id="ABYJ02000267">
    <property type="protein sequence ID" value="EEU98849.1"/>
    <property type="molecule type" value="Genomic_DNA"/>
</dbReference>